<evidence type="ECO:0000256" key="3">
    <source>
        <dbReference type="ARBA" id="ARBA00022837"/>
    </source>
</evidence>
<dbReference type="Ensembl" id="ENSMMDT00005010548.1">
    <property type="protein sequence ID" value="ENSMMDP00005010238.1"/>
    <property type="gene ID" value="ENSMMDG00005005545.1"/>
</dbReference>
<dbReference type="GO" id="GO:0048306">
    <property type="term" value="F:calcium-dependent protein binding"/>
    <property type="evidence" value="ECO:0007669"/>
    <property type="project" value="TreeGrafter"/>
</dbReference>
<dbReference type="SUPFAM" id="SSF47473">
    <property type="entry name" value="EF-hand"/>
    <property type="match status" value="1"/>
</dbReference>
<comment type="similarity">
    <text evidence="1 4">Belongs to the S-100 family.</text>
</comment>
<evidence type="ECO:0000256" key="4">
    <source>
        <dbReference type="RuleBase" id="RU361184"/>
    </source>
</evidence>
<dbReference type="PROSITE" id="PS50222">
    <property type="entry name" value="EF_HAND_2"/>
    <property type="match status" value="1"/>
</dbReference>
<dbReference type="InterPro" id="IPR018247">
    <property type="entry name" value="EF_Hand_1_Ca_BS"/>
</dbReference>
<keyword evidence="2 4" id="KW-0479">Metal-binding</keyword>
<dbReference type="GO" id="GO:0005509">
    <property type="term" value="F:calcium ion binding"/>
    <property type="evidence" value="ECO:0007669"/>
    <property type="project" value="InterPro"/>
</dbReference>
<proteinExistence type="inferred from homology"/>
<protein>
    <recommendedName>
        <fullName evidence="4">Protein S100</fullName>
    </recommendedName>
    <alternativeName>
        <fullName evidence="4">S100 calcium-binding protein</fullName>
    </alternativeName>
</protein>
<dbReference type="Gene3D" id="1.10.238.10">
    <property type="entry name" value="EF-hand"/>
    <property type="match status" value="1"/>
</dbReference>
<dbReference type="AlphaFoldDB" id="A0A667X8B8"/>
<feature type="domain" description="EF-hand" evidence="5">
    <location>
        <begin position="48"/>
        <end position="83"/>
    </location>
</feature>
<dbReference type="InParanoid" id="A0A667X8B8"/>
<dbReference type="PANTHER" id="PTHR11639">
    <property type="entry name" value="S100 CALCIUM-BINDING PROTEIN"/>
    <property type="match status" value="1"/>
</dbReference>
<evidence type="ECO:0000256" key="1">
    <source>
        <dbReference type="ARBA" id="ARBA00007323"/>
    </source>
</evidence>
<reference evidence="6" key="3">
    <citation type="submission" date="2025-09" db="UniProtKB">
        <authorList>
            <consortium name="Ensembl"/>
        </authorList>
    </citation>
    <scope>IDENTIFICATION</scope>
</reference>
<dbReference type="Pfam" id="PF01023">
    <property type="entry name" value="S_100"/>
    <property type="match status" value="1"/>
</dbReference>
<keyword evidence="7" id="KW-1185">Reference proteome</keyword>
<keyword evidence="3 4" id="KW-0106">Calcium</keyword>
<name>A0A667X8B8_9TELE</name>
<dbReference type="PROSITE" id="PS00303">
    <property type="entry name" value="S100_CABP"/>
    <property type="match status" value="1"/>
</dbReference>
<evidence type="ECO:0000313" key="6">
    <source>
        <dbReference type="Ensembl" id="ENSMMDP00005010238.1"/>
    </source>
</evidence>
<sequence length="98" mass="11616">LWAQKSAIETITTTFLEYAAPSGDPTTLSLDELKKLVQEVDFVILQSKDPKEMKKIFEELDEDSNKEVNFLEYTSIIMRLFFVYMFKNMIELQQQRRQ</sequence>
<dbReference type="InterPro" id="IPR001751">
    <property type="entry name" value="S100/CaBP7/8-like_CS"/>
</dbReference>
<evidence type="ECO:0000313" key="7">
    <source>
        <dbReference type="Proteomes" id="UP000472263"/>
    </source>
</evidence>
<dbReference type="PANTHER" id="PTHR11639:SF134">
    <property type="entry name" value="PROTEIN S100-A1-RELATED"/>
    <property type="match status" value="1"/>
</dbReference>
<accession>A0A667X8B8</accession>
<evidence type="ECO:0000259" key="5">
    <source>
        <dbReference type="PROSITE" id="PS50222"/>
    </source>
</evidence>
<dbReference type="InterPro" id="IPR013787">
    <property type="entry name" value="S100_Ca-bd_sub"/>
</dbReference>
<dbReference type="InterPro" id="IPR002048">
    <property type="entry name" value="EF_hand_dom"/>
</dbReference>
<dbReference type="GeneTree" id="ENSGT01150000290351"/>
<dbReference type="PROSITE" id="PS00018">
    <property type="entry name" value="EF_HAND_1"/>
    <property type="match status" value="1"/>
</dbReference>
<evidence type="ECO:0000256" key="2">
    <source>
        <dbReference type="ARBA" id="ARBA00022723"/>
    </source>
</evidence>
<dbReference type="Proteomes" id="UP000472263">
    <property type="component" value="Chromosome 15"/>
</dbReference>
<reference evidence="6" key="2">
    <citation type="submission" date="2025-08" db="UniProtKB">
        <authorList>
            <consortium name="Ensembl"/>
        </authorList>
    </citation>
    <scope>IDENTIFICATION</scope>
</reference>
<organism evidence="6 7">
    <name type="scientific">Myripristis murdjan</name>
    <name type="common">pinecone soldierfish</name>
    <dbReference type="NCBI Taxonomy" id="586833"/>
    <lineage>
        <taxon>Eukaryota</taxon>
        <taxon>Metazoa</taxon>
        <taxon>Chordata</taxon>
        <taxon>Craniata</taxon>
        <taxon>Vertebrata</taxon>
        <taxon>Euteleostomi</taxon>
        <taxon>Actinopterygii</taxon>
        <taxon>Neopterygii</taxon>
        <taxon>Teleostei</taxon>
        <taxon>Neoteleostei</taxon>
        <taxon>Acanthomorphata</taxon>
        <taxon>Holocentriformes</taxon>
        <taxon>Holocentridae</taxon>
        <taxon>Myripristis</taxon>
    </lineage>
</organism>
<reference evidence="6" key="1">
    <citation type="submission" date="2019-06" db="EMBL/GenBank/DDBJ databases">
        <authorList>
            <consortium name="Wellcome Sanger Institute Data Sharing"/>
        </authorList>
    </citation>
    <scope>NUCLEOTIDE SEQUENCE [LARGE SCALE GENOMIC DNA]</scope>
</reference>
<dbReference type="InterPro" id="IPR011992">
    <property type="entry name" value="EF-hand-dom_pair"/>
</dbReference>